<reference evidence="1" key="1">
    <citation type="submission" date="2021-11" db="EMBL/GenBank/DDBJ databases">
        <title>The first genome sequence of unculturable Mycoplasma faucium obtained by de novo assembly of metagenomic reads.</title>
        <authorList>
            <person name="Sabat A.J."/>
            <person name="Bathoorn E."/>
            <person name="Akkerboom V."/>
            <person name="Friedrich A.W."/>
        </authorList>
    </citation>
    <scope>NUCLEOTIDE SEQUENCE [LARGE SCALE GENOMIC DNA]</scope>
    <source>
        <strain evidence="1">UMCG-MFM1</strain>
    </source>
</reference>
<protein>
    <submittedName>
        <fullName evidence="1">Uncharacterized protein</fullName>
    </submittedName>
</protein>
<gene>
    <name evidence="1" type="ORF">LQ356_00780</name>
</gene>
<proteinExistence type="predicted"/>
<accession>A0ABZ2TM45</accession>
<organism evidence="1 2">
    <name type="scientific">Metamycoplasma faucium</name>
    <dbReference type="NCBI Taxonomy" id="56142"/>
    <lineage>
        <taxon>Bacteria</taxon>
        <taxon>Bacillati</taxon>
        <taxon>Mycoplasmatota</taxon>
        <taxon>Mycoplasmoidales</taxon>
        <taxon>Metamycoplasmataceae</taxon>
        <taxon>Metamycoplasma</taxon>
    </lineage>
</organism>
<evidence type="ECO:0000313" key="2">
    <source>
        <dbReference type="Proteomes" id="UP001622612"/>
    </source>
</evidence>
<keyword evidence="2" id="KW-1185">Reference proteome</keyword>
<dbReference type="Proteomes" id="UP001622612">
    <property type="component" value="Chromosome"/>
</dbReference>
<evidence type="ECO:0000313" key="1">
    <source>
        <dbReference type="EMBL" id="WYM97420.1"/>
    </source>
</evidence>
<sequence length="160" mass="19303">MIKKRIVYRDSFEEKIKNSSISLCPTFDSMKLYSFIIKEFIDYEEKKIDLNTIDKSEKSHEFLKELRSKKFSINLKFYDDSSQKEKSTFYSYSIFFDNNRPVEVETFLHKNKSYLLNIDVLKIKSHLDWIDKSFNIKAISLMKIRNFILKNKSFDFNNLQ</sequence>
<name>A0ABZ2TM45_9BACT</name>
<dbReference type="RefSeq" id="WP_405311848.1">
    <property type="nucleotide sequence ID" value="NZ_CP088155.1"/>
</dbReference>
<dbReference type="EMBL" id="CP088155">
    <property type="protein sequence ID" value="WYM97420.1"/>
    <property type="molecule type" value="Genomic_DNA"/>
</dbReference>